<evidence type="ECO:0000313" key="2">
    <source>
        <dbReference type="EMBL" id="CEJ54647.1"/>
    </source>
</evidence>
<protein>
    <recommendedName>
        <fullName evidence="1">NmrA-like domain-containing protein</fullName>
    </recommendedName>
</protein>
<dbReference type="EMBL" id="CDHK01000001">
    <property type="protein sequence ID" value="CEJ54647.1"/>
    <property type="molecule type" value="Genomic_DNA"/>
</dbReference>
<dbReference type="SUPFAM" id="SSF51735">
    <property type="entry name" value="NAD(P)-binding Rossmann-fold domains"/>
    <property type="match status" value="1"/>
</dbReference>
<proteinExistence type="predicted"/>
<evidence type="ECO:0000313" key="3">
    <source>
        <dbReference type="Proteomes" id="UP000042958"/>
    </source>
</evidence>
<dbReference type="OrthoDB" id="419598at2759"/>
<dbReference type="InterPro" id="IPR008030">
    <property type="entry name" value="NmrA-like"/>
</dbReference>
<feature type="domain" description="NmrA-like" evidence="1">
    <location>
        <begin position="5"/>
        <end position="270"/>
    </location>
</feature>
<evidence type="ECO:0000259" key="1">
    <source>
        <dbReference type="Pfam" id="PF05368"/>
    </source>
</evidence>
<keyword evidence="3" id="KW-1185">Reference proteome</keyword>
<sequence length="313" mass="33138">MSSATTIVFGPTGHVGSAAAITAAQLGAKVVLALRDTQKPIPGLTADQEKSGSYERIQADLNKPETIEAAVRTTGAKSAFLYLAYGTPDHMRGTIEALKASGIEFVVFLSSFAVDGDLRSIEPSNIVAYLHGQVEINLEEVFGADGYVAVRPAFFNTNVKWWAGMIREGEVKIAHPNSAFDWISPGDIGRVAGTLLVQGFQATSGAKERNFITLCGPKLVSQGDAMGIFGKAIGKDVKVTEVNEEEGVKILIENGVPEFVAEPLVKSVAAAKSGSNQYAGGRYTEGSLNLKKYAGQVTSLDEWAVANKEVLGV</sequence>
<dbReference type="Gene3D" id="3.40.50.720">
    <property type="entry name" value="NAD(P)-binding Rossmann-like Domain"/>
    <property type="match status" value="1"/>
</dbReference>
<dbReference type="PANTHER" id="PTHR43162">
    <property type="match status" value="1"/>
</dbReference>
<accession>A0A0F7TFH0</accession>
<dbReference type="InterPro" id="IPR036291">
    <property type="entry name" value="NAD(P)-bd_dom_sf"/>
</dbReference>
<dbReference type="Proteomes" id="UP000042958">
    <property type="component" value="Unassembled WGS sequence"/>
</dbReference>
<gene>
    <name evidence="2" type="ORF">PMG11_00948</name>
</gene>
<dbReference type="STRING" id="104259.A0A0F7TFH0"/>
<dbReference type="AlphaFoldDB" id="A0A0F7TFH0"/>
<dbReference type="Pfam" id="PF05368">
    <property type="entry name" value="NmrA"/>
    <property type="match status" value="1"/>
</dbReference>
<dbReference type="PANTHER" id="PTHR43162:SF1">
    <property type="entry name" value="PRESTALK A DIFFERENTIATION PROTEIN A"/>
    <property type="match status" value="1"/>
</dbReference>
<reference evidence="3" key="1">
    <citation type="journal article" date="2015" name="Genome Announc.">
        <title>Draft genome sequence of the fungus Penicillium brasilianum MG11.</title>
        <authorList>
            <person name="Horn F."/>
            <person name="Linde J."/>
            <person name="Mattern D.J."/>
            <person name="Walther G."/>
            <person name="Guthke R."/>
            <person name="Brakhage A.A."/>
            <person name="Valiante V."/>
        </authorList>
    </citation>
    <scope>NUCLEOTIDE SEQUENCE [LARGE SCALE GENOMIC DNA]</scope>
    <source>
        <strain evidence="3">MG11</strain>
    </source>
</reference>
<name>A0A0F7TFH0_PENBI</name>
<organism evidence="2 3">
    <name type="scientific">Penicillium brasilianum</name>
    <dbReference type="NCBI Taxonomy" id="104259"/>
    <lineage>
        <taxon>Eukaryota</taxon>
        <taxon>Fungi</taxon>
        <taxon>Dikarya</taxon>
        <taxon>Ascomycota</taxon>
        <taxon>Pezizomycotina</taxon>
        <taxon>Eurotiomycetes</taxon>
        <taxon>Eurotiomycetidae</taxon>
        <taxon>Eurotiales</taxon>
        <taxon>Aspergillaceae</taxon>
        <taxon>Penicillium</taxon>
    </lineage>
</organism>
<dbReference type="InterPro" id="IPR051604">
    <property type="entry name" value="Ergot_Alk_Oxidoreductase"/>
</dbReference>